<accession>A0A9Q8SVE3</accession>
<dbReference type="RefSeq" id="XP_049145917.1">
    <property type="nucleotide sequence ID" value="XM_049288773.1"/>
</dbReference>
<dbReference type="GeneID" id="73343783"/>
<dbReference type="EMBL" id="CP019477">
    <property type="protein sequence ID" value="UQC84299.1"/>
    <property type="molecule type" value="Genomic_DNA"/>
</dbReference>
<name>A0A9Q8SVE3_9PEZI</name>
<sequence length="73" mass="7968">MDDGTLHVSVCAWRSFDLLGLLWWCLCLCRQSFPPVSQADSSLLLHEFPLQLASSGLTGATRAARLGFGESNN</sequence>
<reference evidence="2" key="1">
    <citation type="journal article" date="2021" name="Mol. Plant Microbe Interact.">
        <title>Complete Genome Sequence of the Plant-Pathogenic Fungus Colletotrichum lupini.</title>
        <authorList>
            <person name="Baroncelli R."/>
            <person name="Pensec F."/>
            <person name="Da Lio D."/>
            <person name="Boufleur T."/>
            <person name="Vicente I."/>
            <person name="Sarrocco S."/>
            <person name="Picot A."/>
            <person name="Baraldi E."/>
            <person name="Sukno S."/>
            <person name="Thon M."/>
            <person name="Le Floch G."/>
        </authorList>
    </citation>
    <scope>NUCLEOTIDE SEQUENCE</scope>
    <source>
        <strain evidence="2">IMI 504893</strain>
    </source>
</reference>
<dbReference type="Proteomes" id="UP000830671">
    <property type="component" value="Chromosome 5"/>
</dbReference>
<protein>
    <recommendedName>
        <fullName evidence="4">Secreted protein</fullName>
    </recommendedName>
</protein>
<organism evidence="2 3">
    <name type="scientific">Colletotrichum lupini</name>
    <dbReference type="NCBI Taxonomy" id="145971"/>
    <lineage>
        <taxon>Eukaryota</taxon>
        <taxon>Fungi</taxon>
        <taxon>Dikarya</taxon>
        <taxon>Ascomycota</taxon>
        <taxon>Pezizomycotina</taxon>
        <taxon>Sordariomycetes</taxon>
        <taxon>Hypocreomycetidae</taxon>
        <taxon>Glomerellales</taxon>
        <taxon>Glomerellaceae</taxon>
        <taxon>Colletotrichum</taxon>
        <taxon>Colletotrichum acutatum species complex</taxon>
    </lineage>
</organism>
<dbReference type="AlphaFoldDB" id="A0A9Q8SVE3"/>
<dbReference type="KEGG" id="clup:CLUP02_09795"/>
<evidence type="ECO:0000313" key="2">
    <source>
        <dbReference type="EMBL" id="UQC84299.1"/>
    </source>
</evidence>
<keyword evidence="3" id="KW-1185">Reference proteome</keyword>
<keyword evidence="1" id="KW-0732">Signal</keyword>
<evidence type="ECO:0000256" key="1">
    <source>
        <dbReference type="SAM" id="SignalP"/>
    </source>
</evidence>
<feature type="signal peptide" evidence="1">
    <location>
        <begin position="1"/>
        <end position="39"/>
    </location>
</feature>
<gene>
    <name evidence="2" type="ORF">CLUP02_09795</name>
</gene>
<evidence type="ECO:0008006" key="4">
    <source>
        <dbReference type="Google" id="ProtNLM"/>
    </source>
</evidence>
<evidence type="ECO:0000313" key="3">
    <source>
        <dbReference type="Proteomes" id="UP000830671"/>
    </source>
</evidence>
<proteinExistence type="predicted"/>
<feature type="chain" id="PRO_5040143567" description="Secreted protein" evidence="1">
    <location>
        <begin position="40"/>
        <end position="73"/>
    </location>
</feature>